<dbReference type="Proteomes" id="UP001412067">
    <property type="component" value="Unassembled WGS sequence"/>
</dbReference>
<evidence type="ECO:0000256" key="1">
    <source>
        <dbReference type="SAM" id="Phobius"/>
    </source>
</evidence>
<keyword evidence="1" id="KW-1133">Transmembrane helix</keyword>
<reference evidence="2 3" key="1">
    <citation type="journal article" date="2022" name="Nat. Plants">
        <title>Genomes of leafy and leafless Platanthera orchids illuminate the evolution of mycoheterotrophy.</title>
        <authorList>
            <person name="Li M.H."/>
            <person name="Liu K.W."/>
            <person name="Li Z."/>
            <person name="Lu H.C."/>
            <person name="Ye Q.L."/>
            <person name="Zhang D."/>
            <person name="Wang J.Y."/>
            <person name="Li Y.F."/>
            <person name="Zhong Z.M."/>
            <person name="Liu X."/>
            <person name="Yu X."/>
            <person name="Liu D.K."/>
            <person name="Tu X.D."/>
            <person name="Liu B."/>
            <person name="Hao Y."/>
            <person name="Liao X.Y."/>
            <person name="Jiang Y.T."/>
            <person name="Sun W.H."/>
            <person name="Chen J."/>
            <person name="Chen Y.Q."/>
            <person name="Ai Y."/>
            <person name="Zhai J.W."/>
            <person name="Wu S.S."/>
            <person name="Zhou Z."/>
            <person name="Hsiao Y.Y."/>
            <person name="Wu W.L."/>
            <person name="Chen Y.Y."/>
            <person name="Lin Y.F."/>
            <person name="Hsu J.L."/>
            <person name="Li C.Y."/>
            <person name="Wang Z.W."/>
            <person name="Zhao X."/>
            <person name="Zhong W.Y."/>
            <person name="Ma X.K."/>
            <person name="Ma L."/>
            <person name="Huang J."/>
            <person name="Chen G.Z."/>
            <person name="Huang M.Z."/>
            <person name="Huang L."/>
            <person name="Peng D.H."/>
            <person name="Luo Y.B."/>
            <person name="Zou S.Q."/>
            <person name="Chen S.P."/>
            <person name="Lan S."/>
            <person name="Tsai W.C."/>
            <person name="Van de Peer Y."/>
            <person name="Liu Z.J."/>
        </authorList>
    </citation>
    <scope>NUCLEOTIDE SEQUENCE [LARGE SCALE GENOMIC DNA]</scope>
    <source>
        <strain evidence="2">Lor288</strain>
    </source>
</reference>
<proteinExistence type="predicted"/>
<evidence type="ECO:0000313" key="3">
    <source>
        <dbReference type="Proteomes" id="UP001412067"/>
    </source>
</evidence>
<keyword evidence="1" id="KW-0472">Membrane</keyword>
<protein>
    <submittedName>
        <fullName evidence="2">Uncharacterized protein</fullName>
    </submittedName>
</protein>
<sequence>MDYVEDLVLTDEDMIVANIIRETLGEDEPVEGEINTVSTNIEWETRPELFAQEDGTGVEEYFGIFVQTYWRKTSSQTELLITNLYMWLAFLTTTALALRRRWHRCSLAAHTPLNTTSDTAYGSKSFAPFLRVLER</sequence>
<keyword evidence="3" id="KW-1185">Reference proteome</keyword>
<gene>
    <name evidence="2" type="ORF">KSP40_PGU002261</name>
</gene>
<feature type="transmembrane region" description="Helical" evidence="1">
    <location>
        <begin position="79"/>
        <end position="98"/>
    </location>
</feature>
<name>A0ABR2MUV8_9ASPA</name>
<comment type="caution">
    <text evidence="2">The sequence shown here is derived from an EMBL/GenBank/DDBJ whole genome shotgun (WGS) entry which is preliminary data.</text>
</comment>
<accession>A0ABR2MUV8</accession>
<dbReference type="EMBL" id="JBBWWR010000004">
    <property type="protein sequence ID" value="KAK8967997.1"/>
    <property type="molecule type" value="Genomic_DNA"/>
</dbReference>
<evidence type="ECO:0000313" key="2">
    <source>
        <dbReference type="EMBL" id="KAK8967997.1"/>
    </source>
</evidence>
<organism evidence="2 3">
    <name type="scientific">Platanthera guangdongensis</name>
    <dbReference type="NCBI Taxonomy" id="2320717"/>
    <lineage>
        <taxon>Eukaryota</taxon>
        <taxon>Viridiplantae</taxon>
        <taxon>Streptophyta</taxon>
        <taxon>Embryophyta</taxon>
        <taxon>Tracheophyta</taxon>
        <taxon>Spermatophyta</taxon>
        <taxon>Magnoliopsida</taxon>
        <taxon>Liliopsida</taxon>
        <taxon>Asparagales</taxon>
        <taxon>Orchidaceae</taxon>
        <taxon>Orchidoideae</taxon>
        <taxon>Orchideae</taxon>
        <taxon>Orchidinae</taxon>
        <taxon>Platanthera</taxon>
    </lineage>
</organism>
<keyword evidence="1" id="KW-0812">Transmembrane</keyword>